<protein>
    <recommendedName>
        <fullName evidence="3 8">Mitochondrial inner membrane protease ATP23</fullName>
        <ecNumber evidence="8">3.4.24.-</ecNumber>
    </recommendedName>
</protein>
<dbReference type="GO" id="GO:0046872">
    <property type="term" value="F:metal ion binding"/>
    <property type="evidence" value="ECO:0007669"/>
    <property type="project" value="UniProtKB-KW"/>
</dbReference>
<sequence>MSSSTSTSSPSVSSSSPSTQDQKPQVVEAYETTDTVQKKFERWRLSLKYITGIGLTPVEKAEHEAYVAKDMQRKQCGLCEKRRDKLLKWSPVVTFMRENLEKAGCKISTQHIICAPCDELRSGGFSPDHGIVLCQNRFFSKAHQEDTLIHEMIHLYDHCRFKVDWNNCWHHACSEVRAASLSGDCRWSREIRRGFFTFTKQHQACVKRRAILSVKHNTSCSAPGIAEKVVEAVFESCFNDTRPFDEIY</sequence>
<keyword evidence="7 8" id="KW-0482">Metalloprotease</keyword>
<evidence type="ECO:0000256" key="3">
    <source>
        <dbReference type="ARBA" id="ARBA00014615"/>
    </source>
</evidence>
<dbReference type="EMBL" id="CAJVPL010000433">
    <property type="protein sequence ID" value="CAG8496585.1"/>
    <property type="molecule type" value="Genomic_DNA"/>
</dbReference>
<reference evidence="10" key="1">
    <citation type="submission" date="2021-06" db="EMBL/GenBank/DDBJ databases">
        <authorList>
            <person name="Kallberg Y."/>
            <person name="Tangrot J."/>
            <person name="Rosling A."/>
        </authorList>
    </citation>
    <scope>NUCLEOTIDE SEQUENCE</scope>
    <source>
        <strain evidence="10">MT106</strain>
    </source>
</reference>
<dbReference type="Proteomes" id="UP000789831">
    <property type="component" value="Unassembled WGS sequence"/>
</dbReference>
<dbReference type="GO" id="GO:0005743">
    <property type="term" value="C:mitochondrial inner membrane"/>
    <property type="evidence" value="ECO:0007669"/>
    <property type="project" value="UniProtKB-SubCell"/>
</dbReference>
<dbReference type="AlphaFoldDB" id="A0A9N8ZI35"/>
<keyword evidence="8" id="KW-0472">Membrane</keyword>
<dbReference type="PANTHER" id="PTHR21711:SF0">
    <property type="entry name" value="MITOCHONDRIAL INNER MEMBRANE PROTEASE ATP23 HOMOLOG"/>
    <property type="match status" value="1"/>
</dbReference>
<keyword evidence="5 8" id="KW-0479">Metal-binding</keyword>
<comment type="caution">
    <text evidence="10">The sequence shown here is derived from an EMBL/GenBank/DDBJ whole genome shotgun (WGS) entry which is preliminary data.</text>
</comment>
<dbReference type="EC" id="3.4.24.-" evidence="8"/>
<evidence type="ECO:0000256" key="9">
    <source>
        <dbReference type="SAM" id="MobiDB-lite"/>
    </source>
</evidence>
<name>A0A9N8ZI35_9GLOM</name>
<evidence type="ECO:0000256" key="6">
    <source>
        <dbReference type="ARBA" id="ARBA00022801"/>
    </source>
</evidence>
<dbReference type="InterPro" id="IPR019165">
    <property type="entry name" value="Peptidase_M76_ATP23"/>
</dbReference>
<dbReference type="GO" id="GO:0033615">
    <property type="term" value="P:mitochondrial proton-transporting ATP synthase complex assembly"/>
    <property type="evidence" value="ECO:0007669"/>
    <property type="project" value="TreeGrafter"/>
</dbReference>
<comment type="subcellular location">
    <subcellularLocation>
        <location evidence="1 8">Mitochondrion inner membrane</location>
        <topology evidence="1 8">Peripheral membrane protein</topology>
        <orientation evidence="1 8">Intermembrane side</orientation>
    </subcellularLocation>
</comment>
<keyword evidence="11" id="KW-1185">Reference proteome</keyword>
<accession>A0A9N8ZI35</accession>
<organism evidence="10 11">
    <name type="scientific">Ambispora gerdemannii</name>
    <dbReference type="NCBI Taxonomy" id="144530"/>
    <lineage>
        <taxon>Eukaryota</taxon>
        <taxon>Fungi</taxon>
        <taxon>Fungi incertae sedis</taxon>
        <taxon>Mucoromycota</taxon>
        <taxon>Glomeromycotina</taxon>
        <taxon>Glomeromycetes</taxon>
        <taxon>Archaeosporales</taxon>
        <taxon>Ambisporaceae</taxon>
        <taxon>Ambispora</taxon>
    </lineage>
</organism>
<gene>
    <name evidence="10" type="ORF">AGERDE_LOCUS4030</name>
</gene>
<dbReference type="GO" id="GO:0004222">
    <property type="term" value="F:metalloendopeptidase activity"/>
    <property type="evidence" value="ECO:0007669"/>
    <property type="project" value="InterPro"/>
</dbReference>
<evidence type="ECO:0000256" key="8">
    <source>
        <dbReference type="RuleBase" id="RU364057"/>
    </source>
</evidence>
<keyword evidence="4 8" id="KW-0645">Protease</keyword>
<dbReference type="GO" id="GO:0034982">
    <property type="term" value="P:mitochondrial protein processing"/>
    <property type="evidence" value="ECO:0007669"/>
    <property type="project" value="TreeGrafter"/>
</dbReference>
<keyword evidence="8" id="KW-0496">Mitochondrion</keyword>
<evidence type="ECO:0000256" key="1">
    <source>
        <dbReference type="ARBA" id="ARBA00004137"/>
    </source>
</evidence>
<dbReference type="PANTHER" id="PTHR21711">
    <property type="entry name" value="MITOCHONDRIAL INNER MEMBRANE PROTEASE"/>
    <property type="match status" value="1"/>
</dbReference>
<feature type="region of interest" description="Disordered" evidence="9">
    <location>
        <begin position="1"/>
        <end position="26"/>
    </location>
</feature>
<dbReference type="Pfam" id="PF09768">
    <property type="entry name" value="Peptidase_M76"/>
    <property type="match status" value="1"/>
</dbReference>
<comment type="similarity">
    <text evidence="2 8">Belongs to the peptidase M76 family.</text>
</comment>
<comment type="function">
    <text evidence="8">Has a dual role in the assembly of mitochondrial ATPase.</text>
</comment>
<keyword evidence="8" id="KW-0999">Mitochondrion inner membrane</keyword>
<evidence type="ECO:0000256" key="7">
    <source>
        <dbReference type="ARBA" id="ARBA00023049"/>
    </source>
</evidence>
<evidence type="ECO:0000256" key="2">
    <source>
        <dbReference type="ARBA" id="ARBA00009915"/>
    </source>
</evidence>
<proteinExistence type="inferred from homology"/>
<evidence type="ECO:0000313" key="10">
    <source>
        <dbReference type="EMBL" id="CAG8496585.1"/>
    </source>
</evidence>
<keyword evidence="6 8" id="KW-0378">Hydrolase</keyword>
<evidence type="ECO:0000313" key="11">
    <source>
        <dbReference type="Proteomes" id="UP000789831"/>
    </source>
</evidence>
<dbReference type="OrthoDB" id="285308at2759"/>
<evidence type="ECO:0000256" key="4">
    <source>
        <dbReference type="ARBA" id="ARBA00022670"/>
    </source>
</evidence>
<evidence type="ECO:0000256" key="5">
    <source>
        <dbReference type="ARBA" id="ARBA00022723"/>
    </source>
</evidence>
<feature type="compositionally biased region" description="Low complexity" evidence="9">
    <location>
        <begin position="1"/>
        <end position="19"/>
    </location>
</feature>